<keyword evidence="3" id="KW-1185">Reference proteome</keyword>
<evidence type="ECO:0000256" key="1">
    <source>
        <dbReference type="SAM" id="Phobius"/>
    </source>
</evidence>
<keyword evidence="1" id="KW-1133">Transmembrane helix</keyword>
<accession>A0A445CU04</accession>
<evidence type="ECO:0000313" key="2">
    <source>
        <dbReference type="EMBL" id="RYR54421.1"/>
    </source>
</evidence>
<proteinExistence type="predicted"/>
<dbReference type="PANTHER" id="PTHR34781">
    <property type="entry name" value="TRANSMEMBRANE PROTEIN"/>
    <property type="match status" value="1"/>
</dbReference>
<name>A0A445CU04_ARAHY</name>
<keyword evidence="1" id="KW-0472">Membrane</keyword>
<sequence>MRHQQQLEAEEDYQSRVLYELCSMIHRTLKFPYHPYPFPSSSSSSSSSSSQPWWTMLSWAAVSSSQNSPAAFASMFLGISLTLMLFGSATFLVGFIMLPWVTLLVVIFCVASLVSNLSKLLNRLILGSTTFHNNDFTCQEIFKALGGKKNSPRIFERTEIMHELVMGVWVWITGFELWLATTIHALAILQLWAAHLLRCT</sequence>
<feature type="transmembrane region" description="Helical" evidence="1">
    <location>
        <begin position="95"/>
        <end position="114"/>
    </location>
</feature>
<comment type="caution">
    <text evidence="2">The sequence shown here is derived from an EMBL/GenBank/DDBJ whole genome shotgun (WGS) entry which is preliminary data.</text>
</comment>
<feature type="transmembrane region" description="Helical" evidence="1">
    <location>
        <begin position="70"/>
        <end position="89"/>
    </location>
</feature>
<dbReference type="PANTHER" id="PTHR34781:SF10">
    <property type="entry name" value="PROTEIN, PUTATIVE-RELATED"/>
    <property type="match status" value="1"/>
</dbReference>
<dbReference type="STRING" id="3818.A0A445CU04"/>
<gene>
    <name evidence="2" type="ORF">Ahy_A06g029694</name>
</gene>
<feature type="transmembrane region" description="Helical" evidence="1">
    <location>
        <begin position="168"/>
        <end position="193"/>
    </location>
</feature>
<dbReference type="AlphaFoldDB" id="A0A445CU04"/>
<keyword evidence="1" id="KW-0812">Transmembrane</keyword>
<protein>
    <submittedName>
        <fullName evidence="2">Uncharacterized protein</fullName>
    </submittedName>
</protein>
<dbReference type="EMBL" id="SDMP01000006">
    <property type="protein sequence ID" value="RYR54421.1"/>
    <property type="molecule type" value="Genomic_DNA"/>
</dbReference>
<organism evidence="2 3">
    <name type="scientific">Arachis hypogaea</name>
    <name type="common">Peanut</name>
    <dbReference type="NCBI Taxonomy" id="3818"/>
    <lineage>
        <taxon>Eukaryota</taxon>
        <taxon>Viridiplantae</taxon>
        <taxon>Streptophyta</taxon>
        <taxon>Embryophyta</taxon>
        <taxon>Tracheophyta</taxon>
        <taxon>Spermatophyta</taxon>
        <taxon>Magnoliopsida</taxon>
        <taxon>eudicotyledons</taxon>
        <taxon>Gunneridae</taxon>
        <taxon>Pentapetalae</taxon>
        <taxon>rosids</taxon>
        <taxon>fabids</taxon>
        <taxon>Fabales</taxon>
        <taxon>Fabaceae</taxon>
        <taxon>Papilionoideae</taxon>
        <taxon>50 kb inversion clade</taxon>
        <taxon>dalbergioids sensu lato</taxon>
        <taxon>Dalbergieae</taxon>
        <taxon>Pterocarpus clade</taxon>
        <taxon>Arachis</taxon>
    </lineage>
</organism>
<dbReference type="Proteomes" id="UP000289738">
    <property type="component" value="Chromosome A06"/>
</dbReference>
<evidence type="ECO:0000313" key="3">
    <source>
        <dbReference type="Proteomes" id="UP000289738"/>
    </source>
</evidence>
<reference evidence="2 3" key="1">
    <citation type="submission" date="2019-01" db="EMBL/GenBank/DDBJ databases">
        <title>Sequencing of cultivated peanut Arachis hypogaea provides insights into genome evolution and oil improvement.</title>
        <authorList>
            <person name="Chen X."/>
        </authorList>
    </citation>
    <scope>NUCLEOTIDE SEQUENCE [LARGE SCALE GENOMIC DNA]</scope>
    <source>
        <strain evidence="3">cv. Fuhuasheng</strain>
        <tissue evidence="2">Leaves</tissue>
    </source>
</reference>